<dbReference type="InterPro" id="IPR036505">
    <property type="entry name" value="Amidase/PGRP_sf"/>
</dbReference>
<dbReference type="SUPFAM" id="SSF54106">
    <property type="entry name" value="LysM domain"/>
    <property type="match status" value="1"/>
</dbReference>
<dbReference type="Gene3D" id="3.40.80.10">
    <property type="entry name" value="Peptidoglycan recognition protein-like"/>
    <property type="match status" value="1"/>
</dbReference>
<dbReference type="CDD" id="cd06583">
    <property type="entry name" value="PGRP"/>
    <property type="match status" value="1"/>
</dbReference>
<evidence type="ECO:0000313" key="5">
    <source>
        <dbReference type="Proteomes" id="UP000254866"/>
    </source>
</evidence>
<dbReference type="SMART" id="SM00701">
    <property type="entry name" value="PGRP"/>
    <property type="match status" value="1"/>
</dbReference>
<comment type="similarity">
    <text evidence="1">Belongs to the N-acetylmuramoyl-L-alanine amidase 2 family.</text>
</comment>
<keyword evidence="5" id="KW-1185">Reference proteome</keyword>
<evidence type="ECO:0000256" key="2">
    <source>
        <dbReference type="SAM" id="MobiDB-lite"/>
    </source>
</evidence>
<dbReference type="RefSeq" id="XP_031873389.1">
    <property type="nucleotide sequence ID" value="XM_032009335.1"/>
</dbReference>
<dbReference type="AlphaFoldDB" id="A0A370TYX9"/>
<name>A0A370TYX9_9HELO</name>
<dbReference type="GO" id="GO:0008745">
    <property type="term" value="F:N-acetylmuramoyl-L-alanine amidase activity"/>
    <property type="evidence" value="ECO:0007669"/>
    <property type="project" value="InterPro"/>
</dbReference>
<dbReference type="Gene3D" id="3.10.350.10">
    <property type="entry name" value="LysM domain"/>
    <property type="match status" value="1"/>
</dbReference>
<dbReference type="GO" id="GO:0009253">
    <property type="term" value="P:peptidoglycan catabolic process"/>
    <property type="evidence" value="ECO:0007669"/>
    <property type="project" value="InterPro"/>
</dbReference>
<dbReference type="CDD" id="cd00118">
    <property type="entry name" value="LysM"/>
    <property type="match status" value="1"/>
</dbReference>
<feature type="region of interest" description="Disordered" evidence="2">
    <location>
        <begin position="259"/>
        <end position="293"/>
    </location>
</feature>
<comment type="caution">
    <text evidence="4">The sequence shown here is derived from an EMBL/GenBank/DDBJ whole genome shotgun (WGS) entry which is preliminary data.</text>
</comment>
<dbReference type="InterPro" id="IPR047763">
    <property type="entry name" value="PG_bind_dom_phiBT1-type"/>
</dbReference>
<evidence type="ECO:0000256" key="1">
    <source>
        <dbReference type="ARBA" id="ARBA00007553"/>
    </source>
</evidence>
<dbReference type="EMBL" id="NPIC01000001">
    <property type="protein sequence ID" value="RDL40733.1"/>
    <property type="molecule type" value="Genomic_DNA"/>
</dbReference>
<dbReference type="InterPro" id="IPR002502">
    <property type="entry name" value="Amidase_domain"/>
</dbReference>
<dbReference type="PANTHER" id="PTHR11022:SF41">
    <property type="entry name" value="PEPTIDOGLYCAN-RECOGNITION PROTEIN LC-RELATED"/>
    <property type="match status" value="1"/>
</dbReference>
<dbReference type="Proteomes" id="UP000254866">
    <property type="component" value="Unassembled WGS sequence"/>
</dbReference>
<dbReference type="InterPro" id="IPR006619">
    <property type="entry name" value="PGRP_domain_met/bac"/>
</dbReference>
<protein>
    <recommendedName>
        <fullName evidence="3">LysM domain-containing protein</fullName>
    </recommendedName>
</protein>
<dbReference type="Pfam" id="PF01476">
    <property type="entry name" value="LysM"/>
    <property type="match status" value="1"/>
</dbReference>
<dbReference type="SUPFAM" id="SSF55846">
    <property type="entry name" value="N-acetylmuramoyl-L-alanine amidase-like"/>
    <property type="match status" value="1"/>
</dbReference>
<dbReference type="PANTHER" id="PTHR11022">
    <property type="entry name" value="PEPTIDOGLYCAN RECOGNITION PROTEIN"/>
    <property type="match status" value="1"/>
</dbReference>
<dbReference type="GO" id="GO:0008270">
    <property type="term" value="F:zinc ion binding"/>
    <property type="evidence" value="ECO:0007669"/>
    <property type="project" value="InterPro"/>
</dbReference>
<dbReference type="GeneID" id="43593561"/>
<dbReference type="OrthoDB" id="10001926at2759"/>
<feature type="domain" description="LysM" evidence="3">
    <location>
        <begin position="211"/>
        <end position="255"/>
    </location>
</feature>
<evidence type="ECO:0000259" key="3">
    <source>
        <dbReference type="PROSITE" id="PS51782"/>
    </source>
</evidence>
<feature type="compositionally biased region" description="Pro residues" evidence="2">
    <location>
        <begin position="275"/>
        <end position="285"/>
    </location>
</feature>
<dbReference type="SMART" id="SM00257">
    <property type="entry name" value="LysM"/>
    <property type="match status" value="1"/>
</dbReference>
<dbReference type="PROSITE" id="PS51782">
    <property type="entry name" value="LYSM"/>
    <property type="match status" value="1"/>
</dbReference>
<evidence type="ECO:0000313" key="4">
    <source>
        <dbReference type="EMBL" id="RDL40733.1"/>
    </source>
</evidence>
<organism evidence="4 5">
    <name type="scientific">Venustampulla echinocandica</name>
    <dbReference type="NCBI Taxonomy" id="2656787"/>
    <lineage>
        <taxon>Eukaryota</taxon>
        <taxon>Fungi</taxon>
        <taxon>Dikarya</taxon>
        <taxon>Ascomycota</taxon>
        <taxon>Pezizomycotina</taxon>
        <taxon>Leotiomycetes</taxon>
        <taxon>Helotiales</taxon>
        <taxon>Pleuroascaceae</taxon>
        <taxon>Venustampulla</taxon>
    </lineage>
</organism>
<accession>A0A370TYX9</accession>
<gene>
    <name evidence="4" type="ORF">BP5553_00712</name>
</gene>
<dbReference type="InterPro" id="IPR036779">
    <property type="entry name" value="LysM_dom_sf"/>
</dbReference>
<sequence>MGQFSFLSPKTNLGNPSTMLRLTTLALSFSSFFPGGASMYFESRSDWGARPPKEAYTPITNPKGVKVHYLGELFVGIEHSQCAQKMRSTQDYHMDKSPENYFDIAYSVAVCQHGYVFDGRGAGHRSGANGNVELNANHYAVLAFLGNTGVTQPSQSQITGIQDAIAYFRRKGAGNEIKGHRDGYSTNCPGGALYNLVKDGTLDPGKLYDGGTHTVGVGETLKGISLKFNVPERYIIDVNKLKAPYALIVGDKLKIPARGVPLGSAPPTTTSKPTDPTPPTTPPTTPNREPFPGTAWFKSKPNSPIITAMGKRLVAEGCSKYVEGPGAQWSDADLASYKEWQKKLGFSGSDADGWPGKTSWDKLAVPTGQYATFPGVAFFKSNPNSPIITAMGKRLVAEGCSKYVEGPSPQWSSADKASYAEWQKKLGFSGSDADGWPGQVSWDKLKVPKV</sequence>
<proteinExistence type="inferred from homology"/>
<dbReference type="STRING" id="2656787.A0A370TYX9"/>
<dbReference type="InterPro" id="IPR015510">
    <property type="entry name" value="PGRP"/>
</dbReference>
<dbReference type="InterPro" id="IPR018392">
    <property type="entry name" value="LysM"/>
</dbReference>
<reference evidence="4 5" key="1">
    <citation type="journal article" date="2018" name="IMA Fungus">
        <title>IMA Genome-F 9: Draft genome sequence of Annulohypoxylon stygium, Aspergillus mulundensis, Berkeleyomyces basicola (syn. Thielaviopsis basicola), Ceratocystis smalleyi, two Cercospora beticola strains, Coleophoma cylindrospora, Fusarium fracticaudum, Phialophora cf. hyalina, and Morchella septimelata.</title>
        <authorList>
            <person name="Wingfield B.D."/>
            <person name="Bills G.F."/>
            <person name="Dong Y."/>
            <person name="Huang W."/>
            <person name="Nel W.J."/>
            <person name="Swalarsk-Parry B.S."/>
            <person name="Vaghefi N."/>
            <person name="Wilken P.M."/>
            <person name="An Z."/>
            <person name="de Beer Z.W."/>
            <person name="De Vos L."/>
            <person name="Chen L."/>
            <person name="Duong T.A."/>
            <person name="Gao Y."/>
            <person name="Hammerbacher A."/>
            <person name="Kikkert J.R."/>
            <person name="Li Y."/>
            <person name="Li H."/>
            <person name="Li K."/>
            <person name="Li Q."/>
            <person name="Liu X."/>
            <person name="Ma X."/>
            <person name="Naidoo K."/>
            <person name="Pethybridge S.J."/>
            <person name="Sun J."/>
            <person name="Steenkamp E.T."/>
            <person name="van der Nest M.A."/>
            <person name="van Wyk S."/>
            <person name="Wingfield M.J."/>
            <person name="Xiong C."/>
            <person name="Yue Q."/>
            <person name="Zhang X."/>
        </authorList>
    </citation>
    <scope>NUCLEOTIDE SEQUENCE [LARGE SCALE GENOMIC DNA]</scope>
    <source>
        <strain evidence="4 5">BP 5553</strain>
    </source>
</reference>
<dbReference type="NCBIfam" id="NF038080">
    <property type="entry name" value="PG_bind_siph"/>
    <property type="match status" value="2"/>
</dbReference>